<dbReference type="PANTHER" id="PTHR23155:SF1205">
    <property type="entry name" value="DISEASE RESISTANCE PROTEIN RPM1"/>
    <property type="match status" value="1"/>
</dbReference>
<evidence type="ECO:0000259" key="3">
    <source>
        <dbReference type="Pfam" id="PF23559"/>
    </source>
</evidence>
<dbReference type="InterPro" id="IPR044974">
    <property type="entry name" value="Disease_R_plants"/>
</dbReference>
<dbReference type="Pfam" id="PF00931">
    <property type="entry name" value="NB-ARC"/>
    <property type="match status" value="1"/>
</dbReference>
<evidence type="ECO:0000313" key="4">
    <source>
        <dbReference type="EMBL" id="KAK6947136.1"/>
    </source>
</evidence>
<comment type="caution">
    <text evidence="4">The sequence shown here is derived from an EMBL/GenBank/DDBJ whole genome shotgun (WGS) entry which is preliminary data.</text>
</comment>
<dbReference type="Proteomes" id="UP001370490">
    <property type="component" value="Unassembled WGS sequence"/>
</dbReference>
<evidence type="ECO:0000259" key="2">
    <source>
        <dbReference type="Pfam" id="PF00931"/>
    </source>
</evidence>
<dbReference type="Pfam" id="PF23559">
    <property type="entry name" value="WHD_DRP"/>
    <property type="match status" value="1"/>
</dbReference>
<dbReference type="AlphaFoldDB" id="A0AAN8WEA5"/>
<evidence type="ECO:0000256" key="1">
    <source>
        <dbReference type="ARBA" id="ARBA00022821"/>
    </source>
</evidence>
<dbReference type="GO" id="GO:0098542">
    <property type="term" value="P:defense response to other organism"/>
    <property type="evidence" value="ECO:0007669"/>
    <property type="project" value="TreeGrafter"/>
</dbReference>
<dbReference type="InterPro" id="IPR027417">
    <property type="entry name" value="P-loop_NTPase"/>
</dbReference>
<sequence>MADIAVSLALAVVDKVSILLSNELNFTQTLQDDIKGPNAQLSTMQAYLIDMEREEGSEYVKNRVRQIWGIANEFLLQVPQHFHRHRTSQFAHEIFHFVKNWKSLHDLSSRIGSIKTNIDHREPSIPQPVLDEEDILGFEQEFHCHALVRVFHSCDAEELLSGIWKQFATCKKEQDPNREVGALRQYLQGKRYVVVSDDVWSAEVPDAIQQLLPKCPYGDGTLHVIVRLSEPNMGNVPELVDLSKQIAKKCEGLHLAITAVCILLSNKASLPSEWEKLHRSLGSEIRTNSNLSTFRGILLPNYSIGHPRLIRFWIAEGFVKKEQGKTIKEVADDYLNELIGRSLIPATIRDFDRWLEAAGTNLSEGARLSCVHTFFTLGIDIFSHYRIEHIILLFRLLRVLDLQGTGALKDLKKLSLINVCEQHAVIKDLEDLTQLSKLGLIGLKRDDDKALCTSVQKMSKLSTLDIQSTRK</sequence>
<dbReference type="InterPro" id="IPR042197">
    <property type="entry name" value="Apaf_helical"/>
</dbReference>
<protein>
    <submittedName>
        <fullName evidence="4">NB-ARC</fullName>
    </submittedName>
</protein>
<evidence type="ECO:0000313" key="5">
    <source>
        <dbReference type="Proteomes" id="UP001370490"/>
    </source>
</evidence>
<dbReference type="InterPro" id="IPR058922">
    <property type="entry name" value="WHD_DRP"/>
</dbReference>
<dbReference type="EMBL" id="JBAMMX010000001">
    <property type="protein sequence ID" value="KAK6947136.1"/>
    <property type="molecule type" value="Genomic_DNA"/>
</dbReference>
<dbReference type="SUPFAM" id="SSF52540">
    <property type="entry name" value="P-loop containing nucleoside triphosphate hydrolases"/>
    <property type="match status" value="1"/>
</dbReference>
<dbReference type="Gene3D" id="1.10.8.430">
    <property type="entry name" value="Helical domain of apoptotic protease-activating factors"/>
    <property type="match status" value="1"/>
</dbReference>
<name>A0AAN8WEA5_9MAGN</name>
<feature type="domain" description="NB-ARC" evidence="2">
    <location>
        <begin position="139"/>
        <end position="214"/>
    </location>
</feature>
<accession>A0AAN8WEA5</accession>
<reference evidence="4 5" key="1">
    <citation type="submission" date="2023-12" db="EMBL/GenBank/DDBJ databases">
        <title>A high-quality genome assembly for Dillenia turbinata (Dilleniales).</title>
        <authorList>
            <person name="Chanderbali A."/>
        </authorList>
    </citation>
    <scope>NUCLEOTIDE SEQUENCE [LARGE SCALE GENOMIC DNA]</scope>
    <source>
        <strain evidence="4">LSX21</strain>
        <tissue evidence="4">Leaf</tissue>
    </source>
</reference>
<keyword evidence="1" id="KW-0611">Plant defense</keyword>
<dbReference type="Gene3D" id="1.20.5.4130">
    <property type="match status" value="1"/>
</dbReference>
<feature type="domain" description="Disease resistance protein winged helix" evidence="3">
    <location>
        <begin position="301"/>
        <end position="345"/>
    </location>
</feature>
<proteinExistence type="predicted"/>
<gene>
    <name evidence="4" type="ORF">RJ641_000609</name>
</gene>
<keyword evidence="5" id="KW-1185">Reference proteome</keyword>
<organism evidence="4 5">
    <name type="scientific">Dillenia turbinata</name>
    <dbReference type="NCBI Taxonomy" id="194707"/>
    <lineage>
        <taxon>Eukaryota</taxon>
        <taxon>Viridiplantae</taxon>
        <taxon>Streptophyta</taxon>
        <taxon>Embryophyta</taxon>
        <taxon>Tracheophyta</taxon>
        <taxon>Spermatophyta</taxon>
        <taxon>Magnoliopsida</taxon>
        <taxon>eudicotyledons</taxon>
        <taxon>Gunneridae</taxon>
        <taxon>Pentapetalae</taxon>
        <taxon>Dilleniales</taxon>
        <taxon>Dilleniaceae</taxon>
        <taxon>Dillenia</taxon>
    </lineage>
</organism>
<dbReference type="PANTHER" id="PTHR23155">
    <property type="entry name" value="DISEASE RESISTANCE PROTEIN RP"/>
    <property type="match status" value="1"/>
</dbReference>
<dbReference type="GO" id="GO:0043531">
    <property type="term" value="F:ADP binding"/>
    <property type="evidence" value="ECO:0007669"/>
    <property type="project" value="InterPro"/>
</dbReference>
<dbReference type="InterPro" id="IPR002182">
    <property type="entry name" value="NB-ARC"/>
</dbReference>